<dbReference type="Pfam" id="PF02322">
    <property type="entry name" value="Cyt_bd_oxida_II"/>
    <property type="match status" value="1"/>
</dbReference>
<dbReference type="Proteomes" id="UP001597557">
    <property type="component" value="Unassembled WGS sequence"/>
</dbReference>
<evidence type="ECO:0000256" key="3">
    <source>
        <dbReference type="ARBA" id="ARBA00022475"/>
    </source>
</evidence>
<evidence type="ECO:0000313" key="9">
    <source>
        <dbReference type="Proteomes" id="UP001597557"/>
    </source>
</evidence>
<dbReference type="RefSeq" id="WP_377182862.1">
    <property type="nucleotide sequence ID" value="NZ_JBHUPD010000001.1"/>
</dbReference>
<evidence type="ECO:0000256" key="5">
    <source>
        <dbReference type="ARBA" id="ARBA00022989"/>
    </source>
</evidence>
<feature type="transmembrane region" description="Helical" evidence="7">
    <location>
        <begin position="115"/>
        <end position="139"/>
    </location>
</feature>
<dbReference type="EMBL" id="JBHUPD010000001">
    <property type="protein sequence ID" value="MFD2871816.1"/>
    <property type="molecule type" value="Genomic_DNA"/>
</dbReference>
<evidence type="ECO:0000256" key="6">
    <source>
        <dbReference type="ARBA" id="ARBA00023136"/>
    </source>
</evidence>
<evidence type="ECO:0000256" key="1">
    <source>
        <dbReference type="ARBA" id="ARBA00004651"/>
    </source>
</evidence>
<comment type="caution">
    <text evidence="8">The sequence shown here is derived from an EMBL/GenBank/DDBJ whole genome shotgun (WGS) entry which is preliminary data.</text>
</comment>
<keyword evidence="6 7" id="KW-0472">Membrane</keyword>
<evidence type="ECO:0000313" key="8">
    <source>
        <dbReference type="EMBL" id="MFD2871816.1"/>
    </source>
</evidence>
<feature type="transmembrane region" description="Helical" evidence="7">
    <location>
        <begin position="301"/>
        <end position="328"/>
    </location>
</feature>
<feature type="transmembrane region" description="Helical" evidence="7">
    <location>
        <begin position="159"/>
        <end position="182"/>
    </location>
</feature>
<keyword evidence="4 7" id="KW-0812">Transmembrane</keyword>
<feature type="transmembrane region" description="Helical" evidence="7">
    <location>
        <begin position="6"/>
        <end position="32"/>
    </location>
</feature>
<keyword evidence="5 7" id="KW-1133">Transmembrane helix</keyword>
<name>A0ABW5YAJ3_9SPHI</name>
<protein>
    <submittedName>
        <fullName evidence="8">Cytochrome d ubiquinol oxidase subunit II</fullName>
    </submittedName>
</protein>
<organism evidence="8 9">
    <name type="scientific">Mucilaginibacter ximonensis</name>
    <dbReference type="NCBI Taxonomy" id="538021"/>
    <lineage>
        <taxon>Bacteria</taxon>
        <taxon>Pseudomonadati</taxon>
        <taxon>Bacteroidota</taxon>
        <taxon>Sphingobacteriia</taxon>
        <taxon>Sphingobacteriales</taxon>
        <taxon>Sphingobacteriaceae</taxon>
        <taxon>Mucilaginibacter</taxon>
    </lineage>
</organism>
<dbReference type="PANTHER" id="PTHR43141">
    <property type="entry name" value="CYTOCHROME BD2 SUBUNIT II"/>
    <property type="match status" value="1"/>
</dbReference>
<dbReference type="PANTHER" id="PTHR43141:SF4">
    <property type="entry name" value="CYTOCHROME BD2 SUBUNIT II"/>
    <property type="match status" value="1"/>
</dbReference>
<evidence type="ECO:0000256" key="4">
    <source>
        <dbReference type="ARBA" id="ARBA00022692"/>
    </source>
</evidence>
<reference evidence="9" key="1">
    <citation type="journal article" date="2019" name="Int. J. Syst. Evol. Microbiol.">
        <title>The Global Catalogue of Microorganisms (GCM) 10K type strain sequencing project: providing services to taxonomists for standard genome sequencing and annotation.</title>
        <authorList>
            <consortium name="The Broad Institute Genomics Platform"/>
            <consortium name="The Broad Institute Genome Sequencing Center for Infectious Disease"/>
            <person name="Wu L."/>
            <person name="Ma J."/>
        </authorList>
    </citation>
    <scope>NUCLEOTIDE SEQUENCE [LARGE SCALE GENOMIC DNA]</scope>
    <source>
        <strain evidence="9">KCTC 22437</strain>
    </source>
</reference>
<evidence type="ECO:0000256" key="7">
    <source>
        <dbReference type="SAM" id="Phobius"/>
    </source>
</evidence>
<feature type="transmembrane region" description="Helical" evidence="7">
    <location>
        <begin position="263"/>
        <end position="281"/>
    </location>
</feature>
<accession>A0ABW5YAJ3</accession>
<feature type="transmembrane region" description="Helical" evidence="7">
    <location>
        <begin position="53"/>
        <end position="75"/>
    </location>
</feature>
<dbReference type="InterPro" id="IPR003317">
    <property type="entry name" value="Cyt-d_oxidase_su2"/>
</dbReference>
<comment type="similarity">
    <text evidence="2">Belongs to the cytochrome ubiquinol oxidase subunit 2 family.</text>
</comment>
<sequence>MLTVVIIFLFFAILLYFLLGGADFGAGIIELFTSDTNKHRTRATMYQAIGPIWEANHMWLIIAVVILFVGFPDIYSGMCTYLHIPLLAMLMGVIARGTAFAFRNYDAIKGERTQALYNSIFVYSSFLTPLFLGITAGSALSRQIDFDAKDFLTAYVYSWFNWFSITVGLFTVALCGFLAAIYLIGEATDEYDVKRFVKKAKVLNAVAFFCGGLVFLAAETNNIRLAHWIFGNPVSLTAVIAASISLVLLWISIAKGGKQLPRVFAAFQVSMILLSVGYTHYPNFIMGKNGKNLSVLTNHATAGTINTLGTALLIGSLFILPALFYLFYSFREKQGVEDFH</sequence>
<comment type="subcellular location">
    <subcellularLocation>
        <location evidence="1">Cell membrane</location>
        <topology evidence="1">Multi-pass membrane protein</topology>
    </subcellularLocation>
</comment>
<gene>
    <name evidence="8" type="ORF">ACFS5N_05015</name>
</gene>
<evidence type="ECO:0000256" key="2">
    <source>
        <dbReference type="ARBA" id="ARBA00007543"/>
    </source>
</evidence>
<feature type="transmembrane region" description="Helical" evidence="7">
    <location>
        <begin position="202"/>
        <end position="218"/>
    </location>
</feature>
<keyword evidence="9" id="KW-1185">Reference proteome</keyword>
<proteinExistence type="inferred from homology"/>
<feature type="transmembrane region" description="Helical" evidence="7">
    <location>
        <begin position="81"/>
        <end position="103"/>
    </location>
</feature>
<keyword evidence="3" id="KW-1003">Cell membrane</keyword>
<feature type="transmembrane region" description="Helical" evidence="7">
    <location>
        <begin position="230"/>
        <end position="251"/>
    </location>
</feature>